<evidence type="ECO:0000256" key="2">
    <source>
        <dbReference type="ARBA" id="ARBA00017562"/>
    </source>
</evidence>
<comment type="function">
    <text evidence="9">This protein is a component of the acetyl coenzyme A carboxylase complex; first, biotin carboxylase catalyzes the carboxylation of the carrier protein and then the transcarboxylase transfers the carboxyl group to form malonyl-CoA.</text>
</comment>
<dbReference type="Proteomes" id="UP000295087">
    <property type="component" value="Unassembled WGS sequence"/>
</dbReference>
<dbReference type="UniPathway" id="UPA00094"/>
<dbReference type="GO" id="GO:0009317">
    <property type="term" value="C:acetyl-CoA carboxylase complex"/>
    <property type="evidence" value="ECO:0007669"/>
    <property type="project" value="InterPro"/>
</dbReference>
<dbReference type="SUPFAM" id="SSF51230">
    <property type="entry name" value="Single hybrid motif"/>
    <property type="match status" value="1"/>
</dbReference>
<dbReference type="PROSITE" id="PS50968">
    <property type="entry name" value="BIOTINYL_LIPOYL"/>
    <property type="match status" value="1"/>
</dbReference>
<evidence type="ECO:0000256" key="9">
    <source>
        <dbReference type="RuleBase" id="RU364072"/>
    </source>
</evidence>
<sequence length="156" mass="16665">MTTDKSLSHMIDEVRGLVADLNPRPRRLRVRAGEFDLEMEWPDGPSSVTAAPVPVVTVEAVSPAPESGAVAIESPLVGHFFRSPEPGADPFVSPGDFVAEGQVVAIVEAMKLMNRITAPGPGRVVRILPEDGDVVEYGQQLILLEPDESAPMEIAS</sequence>
<accession>A0A4R6PW01</accession>
<dbReference type="PANTHER" id="PTHR45266:SF3">
    <property type="entry name" value="OXALOACETATE DECARBOXYLASE ALPHA CHAIN"/>
    <property type="match status" value="1"/>
</dbReference>
<dbReference type="InterPro" id="IPR011053">
    <property type="entry name" value="Single_hybrid_motif"/>
</dbReference>
<dbReference type="PROSITE" id="PS00188">
    <property type="entry name" value="BIOTIN"/>
    <property type="match status" value="1"/>
</dbReference>
<reference evidence="11 12" key="1">
    <citation type="submission" date="2019-03" db="EMBL/GenBank/DDBJ databases">
        <title>Genomic Encyclopedia of Type Strains, Phase IV (KMG-IV): sequencing the most valuable type-strain genomes for metagenomic binning, comparative biology and taxonomic classification.</title>
        <authorList>
            <person name="Goeker M."/>
        </authorList>
    </citation>
    <scope>NUCLEOTIDE SEQUENCE [LARGE SCALE GENOMIC DNA]</scope>
    <source>
        <strain evidence="11 12">DSM 44496</strain>
    </source>
</reference>
<dbReference type="GO" id="GO:0006633">
    <property type="term" value="P:fatty acid biosynthetic process"/>
    <property type="evidence" value="ECO:0007669"/>
    <property type="project" value="UniProtKB-UniPathway"/>
</dbReference>
<keyword evidence="4 9" id="KW-0276">Fatty acid metabolism</keyword>
<dbReference type="PANTHER" id="PTHR45266">
    <property type="entry name" value="OXALOACETATE DECARBOXYLASE ALPHA CHAIN"/>
    <property type="match status" value="1"/>
</dbReference>
<dbReference type="Gene3D" id="2.40.50.100">
    <property type="match status" value="1"/>
</dbReference>
<dbReference type="PRINTS" id="PR01071">
    <property type="entry name" value="ACOABIOTINCC"/>
</dbReference>
<keyword evidence="12" id="KW-1185">Reference proteome</keyword>
<dbReference type="GO" id="GO:0003989">
    <property type="term" value="F:acetyl-CoA carboxylase activity"/>
    <property type="evidence" value="ECO:0007669"/>
    <property type="project" value="InterPro"/>
</dbReference>
<evidence type="ECO:0000313" key="12">
    <source>
        <dbReference type="Proteomes" id="UP000295087"/>
    </source>
</evidence>
<dbReference type="GO" id="GO:0004075">
    <property type="term" value="F:biotin carboxylase activity"/>
    <property type="evidence" value="ECO:0007669"/>
    <property type="project" value="UniProtKB-EC"/>
</dbReference>
<dbReference type="InterPro" id="IPR000089">
    <property type="entry name" value="Biotin_lipoyl"/>
</dbReference>
<evidence type="ECO:0000313" key="11">
    <source>
        <dbReference type="EMBL" id="TDP41626.1"/>
    </source>
</evidence>
<keyword evidence="6 9" id="KW-0275">Fatty acid biosynthesis</keyword>
<dbReference type="AlphaFoldDB" id="A0A4R6PW01"/>
<name>A0A4R6PW01_NOCIG</name>
<comment type="caution">
    <text evidence="11">The sequence shown here is derived from an EMBL/GenBank/DDBJ whole genome shotgun (WGS) entry which is preliminary data.</text>
</comment>
<protein>
    <recommendedName>
        <fullName evidence="2 9">Biotin carboxyl carrier protein of acetyl-CoA carboxylase</fullName>
    </recommendedName>
</protein>
<organism evidence="11 12">
    <name type="scientific">Nocardia ignorata</name>
    <dbReference type="NCBI Taxonomy" id="145285"/>
    <lineage>
        <taxon>Bacteria</taxon>
        <taxon>Bacillati</taxon>
        <taxon>Actinomycetota</taxon>
        <taxon>Actinomycetes</taxon>
        <taxon>Mycobacteriales</taxon>
        <taxon>Nocardiaceae</taxon>
        <taxon>Nocardia</taxon>
    </lineage>
</organism>
<comment type="pathway">
    <text evidence="1 9">Lipid metabolism; fatty acid biosynthesis.</text>
</comment>
<evidence type="ECO:0000259" key="10">
    <source>
        <dbReference type="PROSITE" id="PS50968"/>
    </source>
</evidence>
<feature type="domain" description="Lipoyl-binding" evidence="10">
    <location>
        <begin position="69"/>
        <end position="145"/>
    </location>
</feature>
<gene>
    <name evidence="11" type="ORF">DFR75_101729</name>
</gene>
<proteinExistence type="predicted"/>
<dbReference type="InterPro" id="IPR001249">
    <property type="entry name" value="AcCoA_biotinCC"/>
</dbReference>
<dbReference type="InterPro" id="IPR050709">
    <property type="entry name" value="Biotin_Carboxyl_Carrier/Decarb"/>
</dbReference>
<keyword evidence="3 9" id="KW-0444">Lipid biosynthesis</keyword>
<evidence type="ECO:0000256" key="5">
    <source>
        <dbReference type="ARBA" id="ARBA00023098"/>
    </source>
</evidence>
<evidence type="ECO:0000256" key="4">
    <source>
        <dbReference type="ARBA" id="ARBA00022832"/>
    </source>
</evidence>
<evidence type="ECO:0000256" key="6">
    <source>
        <dbReference type="ARBA" id="ARBA00023160"/>
    </source>
</evidence>
<evidence type="ECO:0000256" key="3">
    <source>
        <dbReference type="ARBA" id="ARBA00022516"/>
    </source>
</evidence>
<evidence type="ECO:0000256" key="1">
    <source>
        <dbReference type="ARBA" id="ARBA00005194"/>
    </source>
</evidence>
<dbReference type="EMBL" id="SNXK01000001">
    <property type="protein sequence ID" value="TDP41626.1"/>
    <property type="molecule type" value="Genomic_DNA"/>
</dbReference>
<dbReference type="RefSeq" id="WP_133733791.1">
    <property type="nucleotide sequence ID" value="NZ_JBHXPO010000001.1"/>
</dbReference>
<dbReference type="InterPro" id="IPR001882">
    <property type="entry name" value="Biotin_BS"/>
</dbReference>
<comment type="catalytic activity">
    <reaction evidence="8">
        <text>N(6)-biotinyl-L-lysyl-[protein] + hydrogencarbonate + ATP = N(6)-carboxybiotinyl-L-lysyl-[protein] + ADP + phosphate + H(+)</text>
        <dbReference type="Rhea" id="RHEA:13501"/>
        <dbReference type="Rhea" id="RHEA-COMP:10505"/>
        <dbReference type="Rhea" id="RHEA-COMP:10506"/>
        <dbReference type="ChEBI" id="CHEBI:15378"/>
        <dbReference type="ChEBI" id="CHEBI:17544"/>
        <dbReference type="ChEBI" id="CHEBI:30616"/>
        <dbReference type="ChEBI" id="CHEBI:43474"/>
        <dbReference type="ChEBI" id="CHEBI:83144"/>
        <dbReference type="ChEBI" id="CHEBI:83145"/>
        <dbReference type="ChEBI" id="CHEBI:456216"/>
        <dbReference type="EC" id="6.3.4.14"/>
    </reaction>
    <physiologicalReaction direction="left-to-right" evidence="8">
        <dbReference type="Rhea" id="RHEA:13502"/>
    </physiologicalReaction>
</comment>
<keyword evidence="5 9" id="KW-0443">Lipid metabolism</keyword>
<dbReference type="Pfam" id="PF00364">
    <property type="entry name" value="Biotin_lipoyl"/>
    <property type="match status" value="1"/>
</dbReference>
<evidence type="ECO:0000256" key="8">
    <source>
        <dbReference type="ARBA" id="ARBA00048501"/>
    </source>
</evidence>
<keyword evidence="7 9" id="KW-0092">Biotin</keyword>
<evidence type="ECO:0000256" key="7">
    <source>
        <dbReference type="ARBA" id="ARBA00023267"/>
    </source>
</evidence>
<dbReference type="CDD" id="cd06850">
    <property type="entry name" value="biotinyl_domain"/>
    <property type="match status" value="1"/>
</dbReference>